<dbReference type="EMBL" id="CP019070">
    <property type="protein sequence ID" value="APW65874.1"/>
    <property type="molecule type" value="Genomic_DNA"/>
</dbReference>
<evidence type="ECO:0000256" key="1">
    <source>
        <dbReference type="SAM" id="Phobius"/>
    </source>
</evidence>
<organism evidence="2 3">
    <name type="scientific">Poseidonibacter parvus</name>
    <dbReference type="NCBI Taxonomy" id="1850254"/>
    <lineage>
        <taxon>Bacteria</taxon>
        <taxon>Pseudomonadati</taxon>
        <taxon>Campylobacterota</taxon>
        <taxon>Epsilonproteobacteria</taxon>
        <taxon>Campylobacterales</taxon>
        <taxon>Arcobacteraceae</taxon>
        <taxon>Poseidonibacter</taxon>
    </lineage>
</organism>
<keyword evidence="1" id="KW-1133">Transmembrane helix</keyword>
<accession>A0A1P8KMS7</accession>
<gene>
    <name evidence="2" type="ORF">LPB137_08395</name>
</gene>
<protein>
    <submittedName>
        <fullName evidence="2">Uncharacterized protein</fullName>
    </submittedName>
</protein>
<evidence type="ECO:0000313" key="3">
    <source>
        <dbReference type="Proteomes" id="UP000186074"/>
    </source>
</evidence>
<keyword evidence="1" id="KW-0812">Transmembrane</keyword>
<sequence length="72" mass="8126">MKSKIENILKKSIIKLNNLNKSDIYYITGVVSVLTAFIGTFAFVFGNIILLSLSPLILLTSYHCNFLMENKI</sequence>
<dbReference type="KEGG" id="alp:LPB137_08395"/>
<proteinExistence type="predicted"/>
<name>A0A1P8KMS7_9BACT</name>
<evidence type="ECO:0000313" key="2">
    <source>
        <dbReference type="EMBL" id="APW65874.1"/>
    </source>
</evidence>
<dbReference type="RefSeq" id="WP_076086990.1">
    <property type="nucleotide sequence ID" value="NZ_CP019070.1"/>
</dbReference>
<feature type="transmembrane region" description="Helical" evidence="1">
    <location>
        <begin position="24"/>
        <end position="43"/>
    </location>
</feature>
<dbReference type="STRING" id="1850254.LPB137_08395"/>
<keyword evidence="1" id="KW-0472">Membrane</keyword>
<reference evidence="2 3" key="1">
    <citation type="submission" date="2017-01" db="EMBL/GenBank/DDBJ databases">
        <title>Genome sequencing of Arcobacter sp. LPB0137.</title>
        <authorList>
            <person name="Lee G.-W."/>
            <person name="Yi H."/>
        </authorList>
    </citation>
    <scope>NUCLEOTIDE SEQUENCE [LARGE SCALE GENOMIC DNA]</scope>
    <source>
        <strain evidence="2 3">LPB0137</strain>
    </source>
</reference>
<keyword evidence="3" id="KW-1185">Reference proteome</keyword>
<dbReference type="AlphaFoldDB" id="A0A1P8KMS7"/>
<dbReference type="Proteomes" id="UP000186074">
    <property type="component" value="Chromosome"/>
</dbReference>